<dbReference type="AlphaFoldDB" id="A0AAF0IKM7"/>
<gene>
    <name evidence="1" type="ORF">PRK78_006579</name>
</gene>
<evidence type="ECO:0000313" key="2">
    <source>
        <dbReference type="Proteomes" id="UP001219355"/>
    </source>
</evidence>
<dbReference type="EMBL" id="CP120630">
    <property type="protein sequence ID" value="WEW61090.1"/>
    <property type="molecule type" value="Genomic_DNA"/>
</dbReference>
<reference evidence="1" key="1">
    <citation type="submission" date="2023-03" db="EMBL/GenBank/DDBJ databases">
        <title>Emydomyces testavorans Genome Sequence.</title>
        <authorList>
            <person name="Hoyer L."/>
        </authorList>
    </citation>
    <scope>NUCLEOTIDE SEQUENCE</scope>
    <source>
        <strain evidence="1">16-2883</strain>
    </source>
</reference>
<accession>A0AAF0IKM7</accession>
<name>A0AAF0IKM7_9EURO</name>
<dbReference type="Proteomes" id="UP001219355">
    <property type="component" value="Chromosome 4"/>
</dbReference>
<evidence type="ECO:0000313" key="1">
    <source>
        <dbReference type="EMBL" id="WEW61090.1"/>
    </source>
</evidence>
<organism evidence="1 2">
    <name type="scientific">Emydomyces testavorans</name>
    <dbReference type="NCBI Taxonomy" id="2070801"/>
    <lineage>
        <taxon>Eukaryota</taxon>
        <taxon>Fungi</taxon>
        <taxon>Dikarya</taxon>
        <taxon>Ascomycota</taxon>
        <taxon>Pezizomycotina</taxon>
        <taxon>Eurotiomycetes</taxon>
        <taxon>Eurotiomycetidae</taxon>
        <taxon>Onygenales</taxon>
        <taxon>Nannizziopsiaceae</taxon>
        <taxon>Emydomyces</taxon>
    </lineage>
</organism>
<proteinExistence type="predicted"/>
<protein>
    <submittedName>
        <fullName evidence="1">Uncharacterized protein</fullName>
    </submittedName>
</protein>
<keyword evidence="2" id="KW-1185">Reference proteome</keyword>
<sequence>MNQGFVPYAIQRGIPGDVAAAAKKDTLLDYAKITPTAEPVQFLEHNDSSRAALNAFLNNPKKPELARLLQVQPSDVSKRFRGSKLCICNKLEKEWQQKSLRTDWIYSILALGDLDSSNGLLGLGKECQHFELKAREVLHFRGDLQQS</sequence>